<proteinExistence type="predicted"/>
<evidence type="ECO:0000259" key="1">
    <source>
        <dbReference type="Pfam" id="PF14292"/>
    </source>
</evidence>
<sequence>MKMKLLIKFFLFIVAGVLITACDKEGNLPFYNTGTAPALTASTMQIAPAPADSNNVALALTWTNPNYATDSSTVKYVVQIDSAGKGFANAVSRTVTGKFSDSLTAKDLNTIALGFGFAFNIAYSMDIRLVSSYANNNDQQVSNTVTIQYTPYKVPPKVPLPSSGELYLVGSATAGGWDNPVPVPSQKFMQIDETTWSGVFQLNGGGEYLVLPVNGSWDHKYAVADKSVAGLNNGGEFGYDLGDNFPGPATSGLYVITLNFQSGMFTVAPYTGGILPGTLYIVGDATPGGWDNPVPVPLQEFTRLNSAQFELTIYLTGGMQYLFLPVNGSWDHKFAVDDASAEGAKTAGTFRYDAPTNFPGPDESGTYKIDVNFIDNTYKLTKQ</sequence>
<dbReference type="AlphaFoldDB" id="A0A4U3L9I9"/>
<dbReference type="OrthoDB" id="975117at2"/>
<evidence type="ECO:0000313" key="2">
    <source>
        <dbReference type="EMBL" id="TKK71968.1"/>
    </source>
</evidence>
<dbReference type="Gene3D" id="2.60.40.3620">
    <property type="match status" value="2"/>
</dbReference>
<dbReference type="Proteomes" id="UP000305848">
    <property type="component" value="Unassembled WGS sequence"/>
</dbReference>
<organism evidence="2 3">
    <name type="scientific">Ilyomonas limi</name>
    <dbReference type="NCBI Taxonomy" id="2575867"/>
    <lineage>
        <taxon>Bacteria</taxon>
        <taxon>Pseudomonadati</taxon>
        <taxon>Bacteroidota</taxon>
        <taxon>Chitinophagia</taxon>
        <taxon>Chitinophagales</taxon>
        <taxon>Chitinophagaceae</taxon>
        <taxon>Ilyomonas</taxon>
    </lineage>
</organism>
<dbReference type="EMBL" id="SZQL01000001">
    <property type="protein sequence ID" value="TKK71968.1"/>
    <property type="molecule type" value="Genomic_DNA"/>
</dbReference>
<dbReference type="PROSITE" id="PS51257">
    <property type="entry name" value="PROKAR_LIPOPROTEIN"/>
    <property type="match status" value="1"/>
</dbReference>
<name>A0A4U3L9I9_9BACT</name>
<dbReference type="InterPro" id="IPR025970">
    <property type="entry name" value="SusE"/>
</dbReference>
<feature type="domain" description="SusE outer membrane protein" evidence="1">
    <location>
        <begin position="29"/>
        <end position="129"/>
    </location>
</feature>
<evidence type="ECO:0000313" key="3">
    <source>
        <dbReference type="Proteomes" id="UP000305848"/>
    </source>
</evidence>
<keyword evidence="3" id="KW-1185">Reference proteome</keyword>
<reference evidence="2 3" key="1">
    <citation type="submission" date="2019-05" db="EMBL/GenBank/DDBJ databases">
        <title>Panacibacter sp. strain 17mud1-8 Genome sequencing and assembly.</title>
        <authorList>
            <person name="Chhetri G."/>
        </authorList>
    </citation>
    <scope>NUCLEOTIDE SEQUENCE [LARGE SCALE GENOMIC DNA]</scope>
    <source>
        <strain evidence="2 3">17mud1-8</strain>
    </source>
</reference>
<comment type="caution">
    <text evidence="2">The sequence shown here is derived from an EMBL/GenBank/DDBJ whole genome shotgun (WGS) entry which is preliminary data.</text>
</comment>
<gene>
    <name evidence="2" type="ORF">FC093_02860</name>
</gene>
<dbReference type="Pfam" id="PF14292">
    <property type="entry name" value="SusE"/>
    <property type="match status" value="1"/>
</dbReference>
<protein>
    <submittedName>
        <fullName evidence="2">SusF/SusE family outer membrane protein</fullName>
    </submittedName>
</protein>
<accession>A0A4U3L9I9</accession>